<dbReference type="KEGG" id="aqt:FN924_08805"/>
<evidence type="ECO:0000313" key="3">
    <source>
        <dbReference type="Proteomes" id="UP000315215"/>
    </source>
</evidence>
<accession>A0A516KFU1</accession>
<sequence>MKTKINIGSFIASLVCIGLFFIATASSEIVHFFRTTIGFHPLNIVLTASLLTVLFGVLGFSGMNSWKALLRSIVTLCLSLGLSLLTIFILVIGSLLT</sequence>
<proteinExistence type="predicted"/>
<organism evidence="2 3">
    <name type="scientific">Radiobacillus deserti</name>
    <dbReference type="NCBI Taxonomy" id="2594883"/>
    <lineage>
        <taxon>Bacteria</taxon>
        <taxon>Bacillati</taxon>
        <taxon>Bacillota</taxon>
        <taxon>Bacilli</taxon>
        <taxon>Bacillales</taxon>
        <taxon>Bacillaceae</taxon>
        <taxon>Radiobacillus</taxon>
    </lineage>
</organism>
<keyword evidence="1" id="KW-0812">Transmembrane</keyword>
<protein>
    <submittedName>
        <fullName evidence="2">Uncharacterized protein</fullName>
    </submittedName>
</protein>
<feature type="transmembrane region" description="Helical" evidence="1">
    <location>
        <begin position="73"/>
        <end position="96"/>
    </location>
</feature>
<name>A0A516KFU1_9BACI</name>
<evidence type="ECO:0000256" key="1">
    <source>
        <dbReference type="SAM" id="Phobius"/>
    </source>
</evidence>
<keyword evidence="1" id="KW-0472">Membrane</keyword>
<keyword evidence="3" id="KW-1185">Reference proteome</keyword>
<dbReference type="Proteomes" id="UP000315215">
    <property type="component" value="Chromosome"/>
</dbReference>
<gene>
    <name evidence="2" type="ORF">FN924_08805</name>
</gene>
<dbReference type="RefSeq" id="WP_143893671.1">
    <property type="nucleotide sequence ID" value="NZ_CP041666.1"/>
</dbReference>
<dbReference type="OrthoDB" id="2943223at2"/>
<keyword evidence="1" id="KW-1133">Transmembrane helix</keyword>
<reference evidence="2 3" key="1">
    <citation type="submission" date="2019-07" db="EMBL/GenBank/DDBJ databases">
        <authorList>
            <person name="Li J."/>
        </authorList>
    </citation>
    <scope>NUCLEOTIDE SEQUENCE [LARGE SCALE GENOMIC DNA]</scope>
    <source>
        <strain evidence="2 3">TKL69</strain>
    </source>
</reference>
<evidence type="ECO:0000313" key="2">
    <source>
        <dbReference type="EMBL" id="QDP40264.1"/>
    </source>
</evidence>
<dbReference type="EMBL" id="CP041666">
    <property type="protein sequence ID" value="QDP40264.1"/>
    <property type="molecule type" value="Genomic_DNA"/>
</dbReference>
<feature type="transmembrane region" description="Helical" evidence="1">
    <location>
        <begin position="37"/>
        <end position="61"/>
    </location>
</feature>
<dbReference type="AlphaFoldDB" id="A0A516KFU1"/>